<evidence type="ECO:0000313" key="3">
    <source>
        <dbReference type="EMBL" id="OAD39561.1"/>
    </source>
</evidence>
<evidence type="ECO:0008006" key="6">
    <source>
        <dbReference type="Google" id="ProtNLM"/>
    </source>
</evidence>
<evidence type="ECO:0000256" key="1">
    <source>
        <dbReference type="SAM" id="Phobius"/>
    </source>
</evidence>
<protein>
    <recommendedName>
        <fullName evidence="6">DUF454 domain-containing protein</fullName>
    </recommendedName>
</protein>
<dbReference type="Proteomes" id="UP000185657">
    <property type="component" value="Unassembled WGS sequence"/>
</dbReference>
<keyword evidence="1" id="KW-1133">Transmembrane helix</keyword>
<feature type="transmembrane region" description="Helical" evidence="1">
    <location>
        <begin position="94"/>
        <end position="111"/>
    </location>
</feature>
<feature type="transmembrane region" description="Helical" evidence="1">
    <location>
        <begin position="117"/>
        <end position="135"/>
    </location>
</feature>
<proteinExistence type="predicted"/>
<dbReference type="PANTHER" id="PTHR35813">
    <property type="entry name" value="INNER MEMBRANE PROTEIN YBAN"/>
    <property type="match status" value="1"/>
</dbReference>
<keyword evidence="1" id="KW-0472">Membrane</keyword>
<reference evidence="3 4" key="1">
    <citation type="submission" date="2016-02" db="EMBL/GenBank/DDBJ databases">
        <title>Draft genome sequence of Hydrogenophaga sp. LPB0072.</title>
        <authorList>
            <person name="Shin S.-K."/>
            <person name="Yi H."/>
        </authorList>
    </citation>
    <scope>NUCLEOTIDE SEQUENCE [LARGE SCALE GENOMIC DNA]</scope>
    <source>
        <strain evidence="3 4">LPB0072</strain>
    </source>
</reference>
<evidence type="ECO:0000313" key="2">
    <source>
        <dbReference type="EMBL" id="AOW15107.1"/>
    </source>
</evidence>
<dbReference type="PANTHER" id="PTHR35813:SF1">
    <property type="entry name" value="INNER MEMBRANE PROTEIN YBAN"/>
    <property type="match status" value="1"/>
</dbReference>
<dbReference type="STRING" id="1763535.LPB072_22155"/>
<evidence type="ECO:0000313" key="5">
    <source>
        <dbReference type="Proteomes" id="UP000185680"/>
    </source>
</evidence>
<dbReference type="Pfam" id="PF04304">
    <property type="entry name" value="DUF454"/>
    <property type="match status" value="1"/>
</dbReference>
<gene>
    <name evidence="2" type="ORF">LPB072_22155</name>
    <name evidence="3" type="ORF">LPB72_21540</name>
</gene>
<accession>A0A167GK50</accession>
<dbReference type="RefSeq" id="WP_066096201.1">
    <property type="nucleotide sequence ID" value="NZ_CP017476.1"/>
</dbReference>
<dbReference type="Proteomes" id="UP000185680">
    <property type="component" value="Chromosome"/>
</dbReference>
<organism evidence="2 5">
    <name type="scientific">Hydrogenophaga crassostreae</name>
    <dbReference type="NCBI Taxonomy" id="1763535"/>
    <lineage>
        <taxon>Bacteria</taxon>
        <taxon>Pseudomonadati</taxon>
        <taxon>Pseudomonadota</taxon>
        <taxon>Betaproteobacteria</taxon>
        <taxon>Burkholderiales</taxon>
        <taxon>Comamonadaceae</taxon>
        <taxon>Hydrogenophaga</taxon>
    </lineage>
</organism>
<reference evidence="2 5" key="2">
    <citation type="submission" date="2016-10" db="EMBL/GenBank/DDBJ databases">
        <title>Hydorgenophaga sp. LPB0072 isolated from gastropod.</title>
        <authorList>
            <person name="Kim E."/>
            <person name="Yi H."/>
        </authorList>
    </citation>
    <scope>NUCLEOTIDE SEQUENCE [LARGE SCALE GENOMIC DNA]</scope>
    <source>
        <strain evidence="2 5">LPB0072</strain>
    </source>
</reference>
<name>A0A167GK50_9BURK</name>
<dbReference type="GO" id="GO:0005886">
    <property type="term" value="C:plasma membrane"/>
    <property type="evidence" value="ECO:0007669"/>
    <property type="project" value="TreeGrafter"/>
</dbReference>
<keyword evidence="4" id="KW-1185">Reference proteome</keyword>
<dbReference type="PIRSF" id="PIRSF016789">
    <property type="entry name" value="DUF454"/>
    <property type="match status" value="1"/>
</dbReference>
<feature type="transmembrane region" description="Helical" evidence="1">
    <location>
        <begin position="23"/>
        <end position="42"/>
    </location>
</feature>
<dbReference type="EMBL" id="CP017476">
    <property type="protein sequence ID" value="AOW15107.1"/>
    <property type="molecule type" value="Genomic_DNA"/>
</dbReference>
<dbReference type="KEGG" id="hyl:LPB072_22155"/>
<dbReference type="EMBL" id="LVWD01000042">
    <property type="protein sequence ID" value="OAD39561.1"/>
    <property type="molecule type" value="Genomic_DNA"/>
</dbReference>
<sequence>MPDSQEAAPPPPPALHRSPTVRALLWVAGSVALVLGVIGIVLPGLPTTPFILLAAACYAKASPRLHQWLLNHRWFGPMLRDWESDHSLTRRTKTVAVVSMLVMVGFSIWTFHGRPAVQLVLLATGAIGAFVVLRIPTRKP</sequence>
<evidence type="ECO:0000313" key="4">
    <source>
        <dbReference type="Proteomes" id="UP000185657"/>
    </source>
</evidence>
<dbReference type="AlphaFoldDB" id="A0A167GK50"/>
<dbReference type="InterPro" id="IPR007401">
    <property type="entry name" value="DUF454"/>
</dbReference>
<dbReference type="OrthoDB" id="9816293at2"/>
<keyword evidence="1" id="KW-0812">Transmembrane</keyword>